<dbReference type="Pfam" id="PF03929">
    <property type="entry name" value="PepSY_TM"/>
    <property type="match status" value="1"/>
</dbReference>
<keyword evidence="1" id="KW-1133">Transmembrane helix</keyword>
<dbReference type="EMBL" id="QBKA01000002">
    <property type="protein sequence ID" value="RDC60256.1"/>
    <property type="molecule type" value="Genomic_DNA"/>
</dbReference>
<evidence type="ECO:0000256" key="1">
    <source>
        <dbReference type="SAM" id="Phobius"/>
    </source>
</evidence>
<comment type="caution">
    <text evidence="2">The sequence shown here is derived from an EMBL/GenBank/DDBJ whole genome shotgun (WGS) entry which is preliminary data.</text>
</comment>
<feature type="transmembrane region" description="Helical" evidence="1">
    <location>
        <begin position="199"/>
        <end position="219"/>
    </location>
</feature>
<evidence type="ECO:0000313" key="3">
    <source>
        <dbReference type="Proteomes" id="UP000253727"/>
    </source>
</evidence>
<reference evidence="2 3" key="1">
    <citation type="submission" date="2018-04" db="EMBL/GenBank/DDBJ databases">
        <title>Altererythrobacter sp. HME9302 genome sequencing and assembly.</title>
        <authorList>
            <person name="Kang H."/>
            <person name="Kim H."/>
            <person name="Joh K."/>
        </authorList>
    </citation>
    <scope>NUCLEOTIDE SEQUENCE [LARGE SCALE GENOMIC DNA]</scope>
    <source>
        <strain evidence="2 3">HME9302</strain>
    </source>
</reference>
<feature type="transmembrane region" description="Helical" evidence="1">
    <location>
        <begin position="7"/>
        <end position="31"/>
    </location>
</feature>
<evidence type="ECO:0000313" key="2">
    <source>
        <dbReference type="EMBL" id="RDC60256.1"/>
    </source>
</evidence>
<keyword evidence="1" id="KW-0472">Membrane</keyword>
<dbReference type="AlphaFoldDB" id="A0A369QAL1"/>
<keyword evidence="1" id="KW-0812">Transmembrane</keyword>
<name>A0A369QAL1_9SPHN</name>
<gene>
    <name evidence="2" type="ORF">HME9302_01457</name>
</gene>
<dbReference type="Proteomes" id="UP000253727">
    <property type="component" value="Unassembled WGS sequence"/>
</dbReference>
<dbReference type="InterPro" id="IPR005625">
    <property type="entry name" value="PepSY-ass_TM"/>
</dbReference>
<organism evidence="2 3">
    <name type="scientific">Alteripontixanthobacter maritimus</name>
    <dbReference type="NCBI Taxonomy" id="2161824"/>
    <lineage>
        <taxon>Bacteria</taxon>
        <taxon>Pseudomonadati</taxon>
        <taxon>Pseudomonadota</taxon>
        <taxon>Alphaproteobacteria</taxon>
        <taxon>Sphingomonadales</taxon>
        <taxon>Erythrobacteraceae</taxon>
        <taxon>Alteripontixanthobacter</taxon>
    </lineage>
</organism>
<keyword evidence="3" id="KW-1185">Reference proteome</keyword>
<evidence type="ECO:0008006" key="4">
    <source>
        <dbReference type="Google" id="ProtNLM"/>
    </source>
</evidence>
<proteinExistence type="predicted"/>
<protein>
    <recommendedName>
        <fullName evidence="4">PepSY domain-containing protein</fullName>
    </recommendedName>
</protein>
<sequence length="235" mass="26491">MLRFAKWHIWLGWLVGLPILMWTITGLVMVAKPIEEVRGNHLRIADTGEQLLPPGNPAPVLNEIDVPRSVTEIRTVMQRGEPVTFVTRDDSRVTRHEAATGALLDPLNEVQARKIVAQTIKGGTAIQSMKLYEADEVPFDFRRPVPVWQAKLADGTHVYIGRDTAQVEAVRTRWWRIFDTMWGLHIMDLNERENTSHPILIISALLAVIGALLGCILMFRRRKAGPLGRTANPRS</sequence>
<accession>A0A369QAL1</accession>